<evidence type="ECO:0000259" key="2">
    <source>
        <dbReference type="SMART" id="SM00505"/>
    </source>
</evidence>
<dbReference type="EMBL" id="JBJXBP010000007">
    <property type="protein sequence ID" value="KAL3820008.1"/>
    <property type="molecule type" value="Genomic_DNA"/>
</dbReference>
<dbReference type="InterPro" id="IPR036574">
    <property type="entry name" value="Scorpion_toxin-like_sf"/>
</dbReference>
<organism evidence="3 4">
    <name type="scientific">Penstemon smallii</name>
    <dbReference type="NCBI Taxonomy" id="265156"/>
    <lineage>
        <taxon>Eukaryota</taxon>
        <taxon>Viridiplantae</taxon>
        <taxon>Streptophyta</taxon>
        <taxon>Embryophyta</taxon>
        <taxon>Tracheophyta</taxon>
        <taxon>Spermatophyta</taxon>
        <taxon>Magnoliopsida</taxon>
        <taxon>eudicotyledons</taxon>
        <taxon>Gunneridae</taxon>
        <taxon>Pentapetalae</taxon>
        <taxon>asterids</taxon>
        <taxon>lamiids</taxon>
        <taxon>Lamiales</taxon>
        <taxon>Plantaginaceae</taxon>
        <taxon>Cheloneae</taxon>
        <taxon>Penstemon</taxon>
    </lineage>
</organism>
<comment type="caution">
    <text evidence="3">The sequence shown here is derived from an EMBL/GenBank/DDBJ whole genome shotgun (WGS) entry which is preliminary data.</text>
</comment>
<accession>A0ABD3S6C6</accession>
<dbReference type="SMART" id="SM00505">
    <property type="entry name" value="Knot1"/>
    <property type="match status" value="1"/>
</dbReference>
<gene>
    <name evidence="3" type="ORF">ACJIZ3_005913</name>
</gene>
<dbReference type="Pfam" id="PF00304">
    <property type="entry name" value="Gamma-thionin"/>
    <property type="match status" value="1"/>
</dbReference>
<feature type="compositionally biased region" description="Pro residues" evidence="1">
    <location>
        <begin position="50"/>
        <end position="66"/>
    </location>
</feature>
<feature type="domain" description="Knottins-like" evidence="2">
    <location>
        <begin position="10"/>
        <end position="53"/>
    </location>
</feature>
<dbReference type="PROSITE" id="PS00940">
    <property type="entry name" value="GAMMA_THIONIN"/>
    <property type="match status" value="1"/>
</dbReference>
<sequence length="110" mass="11534">MMTKPGEAAMCESPSRFFKGLCFSSKNCGTICEKEDFIFGHCKKFKCICDPPPGEEPPEQGPPSEGPPEEDPPSEGPSEEDPPNGDDRGDQGLNGGNDGDQGGSIGGEQG</sequence>
<protein>
    <recommendedName>
        <fullName evidence="2">Knottins-like domain-containing protein</fullName>
    </recommendedName>
</protein>
<dbReference type="AlphaFoldDB" id="A0ABD3S6C6"/>
<proteinExistence type="predicted"/>
<keyword evidence="4" id="KW-1185">Reference proteome</keyword>
<feature type="compositionally biased region" description="Gly residues" evidence="1">
    <location>
        <begin position="92"/>
        <end position="110"/>
    </location>
</feature>
<feature type="compositionally biased region" description="Acidic residues" evidence="1">
    <location>
        <begin position="67"/>
        <end position="84"/>
    </location>
</feature>
<dbReference type="Gene3D" id="3.30.30.10">
    <property type="entry name" value="Knottin, scorpion toxin-like"/>
    <property type="match status" value="1"/>
</dbReference>
<dbReference type="Proteomes" id="UP001634393">
    <property type="component" value="Unassembled WGS sequence"/>
</dbReference>
<reference evidence="3 4" key="1">
    <citation type="submission" date="2024-12" db="EMBL/GenBank/DDBJ databases">
        <title>The unique morphological basis and parallel evolutionary history of personate flowers in Penstemon.</title>
        <authorList>
            <person name="Depatie T.H."/>
            <person name="Wessinger C.A."/>
        </authorList>
    </citation>
    <scope>NUCLEOTIDE SEQUENCE [LARGE SCALE GENOMIC DNA]</scope>
    <source>
        <strain evidence="3">WTNN_2</strain>
        <tissue evidence="3">Leaf</tissue>
    </source>
</reference>
<dbReference type="SUPFAM" id="SSF57095">
    <property type="entry name" value="Scorpion toxin-like"/>
    <property type="match status" value="1"/>
</dbReference>
<name>A0ABD3S6C6_9LAMI</name>
<dbReference type="InterPro" id="IPR003614">
    <property type="entry name" value="Knottins"/>
</dbReference>
<evidence type="ECO:0000313" key="3">
    <source>
        <dbReference type="EMBL" id="KAL3820008.1"/>
    </source>
</evidence>
<feature type="region of interest" description="Disordered" evidence="1">
    <location>
        <begin position="50"/>
        <end position="110"/>
    </location>
</feature>
<dbReference type="InterPro" id="IPR008176">
    <property type="entry name" value="Defensin_plant"/>
</dbReference>
<evidence type="ECO:0000313" key="4">
    <source>
        <dbReference type="Proteomes" id="UP001634393"/>
    </source>
</evidence>
<evidence type="ECO:0000256" key="1">
    <source>
        <dbReference type="SAM" id="MobiDB-lite"/>
    </source>
</evidence>